<dbReference type="AlphaFoldDB" id="A0A919XTR0"/>
<evidence type="ECO:0000313" key="2">
    <source>
        <dbReference type="EMBL" id="GIO38281.1"/>
    </source>
</evidence>
<dbReference type="Pfam" id="PF13349">
    <property type="entry name" value="DUF4097"/>
    <property type="match status" value="1"/>
</dbReference>
<organism evidence="2 3">
    <name type="scientific">Paenibacillus antibioticophila</name>
    <dbReference type="NCBI Taxonomy" id="1274374"/>
    <lineage>
        <taxon>Bacteria</taxon>
        <taxon>Bacillati</taxon>
        <taxon>Bacillota</taxon>
        <taxon>Bacilli</taxon>
        <taxon>Bacillales</taxon>
        <taxon>Paenibacillaceae</taxon>
        <taxon>Paenibacillus</taxon>
    </lineage>
</organism>
<dbReference type="EMBL" id="BORR01000011">
    <property type="protein sequence ID" value="GIO38281.1"/>
    <property type="molecule type" value="Genomic_DNA"/>
</dbReference>
<sequence length="256" mass="28370">MTLVLRKMEHIPCTATNIMLDWLTGDIHIEPSDSDHIVLTQLADLKFPEKKLFQFQQAGKEMLFIVDGRKSFVNIGFNLRKTILKIQLPKMQFHSISIRHVGGQVTAQQLHTKKLHCSTTSGQARLSGYMEELILHATGSHVTGHELEIGKLELRAISSKIKLAGQFSSLNLIATGSNVAIPSSTAPAQINSISTGASVTVTLPENDGFVLQFKKRSGRFQSDFPLNPKEDTYTYKNGIHSYHAEVRGGSFTLRKA</sequence>
<evidence type="ECO:0000259" key="1">
    <source>
        <dbReference type="Pfam" id="PF13349"/>
    </source>
</evidence>
<reference evidence="2 3" key="1">
    <citation type="submission" date="2021-03" db="EMBL/GenBank/DDBJ databases">
        <title>Antimicrobial resistance genes in bacteria isolated from Japanese honey, and their potential for conferring macrolide and lincosamide resistance in the American foulbrood pathogen Paenibacillus larvae.</title>
        <authorList>
            <person name="Okamoto M."/>
            <person name="Kumagai M."/>
            <person name="Kanamori H."/>
            <person name="Takamatsu D."/>
        </authorList>
    </citation>
    <scope>NUCLEOTIDE SEQUENCE [LARGE SCALE GENOMIC DNA]</scope>
    <source>
        <strain evidence="2 3">J41TS12</strain>
    </source>
</reference>
<comment type="caution">
    <text evidence="2">The sequence shown here is derived from an EMBL/GenBank/DDBJ whole genome shotgun (WGS) entry which is preliminary data.</text>
</comment>
<proteinExistence type="predicted"/>
<dbReference type="Proteomes" id="UP000681162">
    <property type="component" value="Unassembled WGS sequence"/>
</dbReference>
<protein>
    <recommendedName>
        <fullName evidence="1">DUF4097 domain-containing protein</fullName>
    </recommendedName>
</protein>
<gene>
    <name evidence="2" type="ORF">J41TS12_31420</name>
</gene>
<accession>A0A919XTR0</accession>
<keyword evidence="3" id="KW-1185">Reference proteome</keyword>
<name>A0A919XTR0_9BACL</name>
<dbReference type="InterPro" id="IPR025164">
    <property type="entry name" value="Toastrack_DUF4097"/>
</dbReference>
<feature type="domain" description="DUF4097" evidence="1">
    <location>
        <begin position="17"/>
        <end position="235"/>
    </location>
</feature>
<dbReference type="RefSeq" id="WP_212940408.1">
    <property type="nucleotide sequence ID" value="NZ_BORR01000011.1"/>
</dbReference>
<dbReference type="Gene3D" id="2.160.20.120">
    <property type="match status" value="1"/>
</dbReference>
<evidence type="ECO:0000313" key="3">
    <source>
        <dbReference type="Proteomes" id="UP000681162"/>
    </source>
</evidence>